<keyword evidence="2" id="KW-0732">Signal</keyword>
<organism evidence="3 5">
    <name type="scientific">Clostridium septicum</name>
    <dbReference type="NCBI Taxonomy" id="1504"/>
    <lineage>
        <taxon>Bacteria</taxon>
        <taxon>Bacillati</taxon>
        <taxon>Bacillota</taxon>
        <taxon>Clostridia</taxon>
        <taxon>Eubacteriales</taxon>
        <taxon>Clostridiaceae</taxon>
        <taxon>Clostridium</taxon>
    </lineage>
</organism>
<evidence type="ECO:0000256" key="2">
    <source>
        <dbReference type="SAM" id="SignalP"/>
    </source>
</evidence>
<dbReference type="InterPro" id="IPR009343">
    <property type="entry name" value="DUF1002"/>
</dbReference>
<dbReference type="AlphaFoldDB" id="A0A9N7JPH3"/>
<dbReference type="EMBL" id="CP099799">
    <property type="protein sequence ID" value="USS02383.1"/>
    <property type="molecule type" value="Genomic_DNA"/>
</dbReference>
<dbReference type="KEGG" id="csep:CP523_15710"/>
<feature type="signal peptide" evidence="2">
    <location>
        <begin position="1"/>
        <end position="25"/>
    </location>
</feature>
<dbReference type="Pfam" id="PF06207">
    <property type="entry name" value="DUF1002"/>
    <property type="match status" value="1"/>
</dbReference>
<evidence type="ECO:0000313" key="5">
    <source>
        <dbReference type="Proteomes" id="UP000280586"/>
    </source>
</evidence>
<reference evidence="3 5" key="1">
    <citation type="submission" date="2017-09" db="EMBL/GenBank/DDBJ databases">
        <authorList>
            <person name="Thomas P."/>
            <person name="Seyboldt C."/>
        </authorList>
    </citation>
    <scope>NUCLEOTIDE SEQUENCE [LARGE SCALE GENOMIC DNA]</scope>
    <source>
        <strain evidence="3 5">DSM 7534</strain>
    </source>
</reference>
<dbReference type="PROSITE" id="PS51257">
    <property type="entry name" value="PROKAR_LIPOPROTEIN"/>
    <property type="match status" value="1"/>
</dbReference>
<dbReference type="EMBL" id="CP023671">
    <property type="protein sequence ID" value="AYE35765.1"/>
    <property type="molecule type" value="Genomic_DNA"/>
</dbReference>
<feature type="compositionally biased region" description="Low complexity" evidence="1">
    <location>
        <begin position="366"/>
        <end position="381"/>
    </location>
</feature>
<reference evidence="4" key="2">
    <citation type="submission" date="2022-06" db="EMBL/GenBank/DDBJ databases">
        <authorList>
            <person name="Holder M.E."/>
            <person name="Ajami N.J."/>
            <person name="Petrosino J.F."/>
        </authorList>
    </citation>
    <scope>NUCLEOTIDE SEQUENCE</scope>
    <source>
        <strain evidence="4">RMA 8861</strain>
    </source>
</reference>
<dbReference type="Proteomes" id="UP000280586">
    <property type="component" value="Chromosome"/>
</dbReference>
<evidence type="ECO:0000313" key="4">
    <source>
        <dbReference type="EMBL" id="USS02383.1"/>
    </source>
</evidence>
<feature type="compositionally biased region" description="Basic and acidic residues" evidence="1">
    <location>
        <begin position="325"/>
        <end position="340"/>
    </location>
</feature>
<evidence type="ECO:0000313" key="6">
    <source>
        <dbReference type="Proteomes" id="UP001055437"/>
    </source>
</evidence>
<evidence type="ECO:0000256" key="1">
    <source>
        <dbReference type="SAM" id="MobiDB-lite"/>
    </source>
</evidence>
<keyword evidence="6" id="KW-1185">Reference proteome</keyword>
<dbReference type="Proteomes" id="UP001055437">
    <property type="component" value="Chromosome"/>
</dbReference>
<feature type="chain" id="PRO_5040362291" evidence="2">
    <location>
        <begin position="26"/>
        <end position="390"/>
    </location>
</feature>
<sequence>MKKKIFSLITASAIAVSCFTVNVQAQNKERVTFGIDLNDYQEEQMLKEFGVSKDKVSIDRITNDDIIRQLGLDPNDKSNYQGGCYSSSYVKLTDKGGINVQANNLTEVTGLMLSNALVTSGVTSAEVKASSPFPVTGTSALSGILKGFEQAKGEELSLKNKKVAQKEIETTSKLADEIGADEAAAVINDIKTEVIKKAPKNDTEVNKIVDNLTEDYKVNLTNNQKDNIKSLMTEINNLDIDYSKVKNTLNNLGDQLSNALKNAGKELSESGFFQKLLDGISDFFKSIGEWFKSLGNKEAIDNLDNKNSNNPATTNNSNLNSDNNEENKTTDNKSDEKLNSEKNNSNSEDDNKLKEDVNKEKEQSISNTNTESEVNTTNTESQPSSTSQRN</sequence>
<dbReference type="GeneID" id="303562136"/>
<feature type="compositionally biased region" description="Basic and acidic residues" evidence="1">
    <location>
        <begin position="349"/>
        <end position="363"/>
    </location>
</feature>
<dbReference type="RefSeq" id="WP_083089620.1">
    <property type="nucleotide sequence ID" value="NZ_CABMIZ010000047.1"/>
</dbReference>
<name>A0A9N7JPH3_CLOSE</name>
<feature type="region of interest" description="Disordered" evidence="1">
    <location>
        <begin position="302"/>
        <end position="390"/>
    </location>
</feature>
<protein>
    <submittedName>
        <fullName evidence="3">DUF1002 domain-containing protein</fullName>
    </submittedName>
</protein>
<gene>
    <name evidence="3" type="ORF">CP523_15710</name>
    <name evidence="4" type="ORF">NH397_08200</name>
</gene>
<proteinExistence type="predicted"/>
<evidence type="ECO:0000313" key="3">
    <source>
        <dbReference type="EMBL" id="AYE35765.1"/>
    </source>
</evidence>
<feature type="compositionally biased region" description="Low complexity" evidence="1">
    <location>
        <begin position="305"/>
        <end position="322"/>
    </location>
</feature>
<accession>A0A9N7JPH3</accession>
<dbReference type="OrthoDB" id="9810153at2"/>